<dbReference type="Pfam" id="PF13968">
    <property type="entry name" value="DUF4220"/>
    <property type="match status" value="1"/>
</dbReference>
<evidence type="ECO:0000313" key="4">
    <source>
        <dbReference type="Proteomes" id="UP001054252"/>
    </source>
</evidence>
<gene>
    <name evidence="3" type="ORF">SLEP1_g47977</name>
</gene>
<dbReference type="InterPro" id="IPR025315">
    <property type="entry name" value="DUF4220"/>
</dbReference>
<evidence type="ECO:0000259" key="2">
    <source>
        <dbReference type="Pfam" id="PF13968"/>
    </source>
</evidence>
<reference evidence="3 4" key="1">
    <citation type="journal article" date="2021" name="Commun. Biol.">
        <title>The genome of Shorea leprosula (Dipterocarpaceae) highlights the ecological relevance of drought in aseasonal tropical rainforests.</title>
        <authorList>
            <person name="Ng K.K.S."/>
            <person name="Kobayashi M.J."/>
            <person name="Fawcett J.A."/>
            <person name="Hatakeyama M."/>
            <person name="Paape T."/>
            <person name="Ng C.H."/>
            <person name="Ang C.C."/>
            <person name="Tnah L.H."/>
            <person name="Lee C.T."/>
            <person name="Nishiyama T."/>
            <person name="Sese J."/>
            <person name="O'Brien M.J."/>
            <person name="Copetti D."/>
            <person name="Mohd Noor M.I."/>
            <person name="Ong R.C."/>
            <person name="Putra M."/>
            <person name="Sireger I.Z."/>
            <person name="Indrioko S."/>
            <person name="Kosugi Y."/>
            <person name="Izuno A."/>
            <person name="Isagi Y."/>
            <person name="Lee S.L."/>
            <person name="Shimizu K.K."/>
        </authorList>
    </citation>
    <scope>NUCLEOTIDE SEQUENCE [LARGE SCALE GENOMIC DNA]</scope>
    <source>
        <strain evidence="3">214</strain>
    </source>
</reference>
<feature type="transmembrane region" description="Helical" evidence="1">
    <location>
        <begin position="109"/>
        <end position="126"/>
    </location>
</feature>
<feature type="transmembrane region" description="Helical" evidence="1">
    <location>
        <begin position="315"/>
        <end position="337"/>
    </location>
</feature>
<accession>A0AAV5LV50</accession>
<evidence type="ECO:0000313" key="3">
    <source>
        <dbReference type="EMBL" id="GKV40317.1"/>
    </source>
</evidence>
<feature type="transmembrane region" description="Helical" evidence="1">
    <location>
        <begin position="50"/>
        <end position="71"/>
    </location>
</feature>
<feature type="transmembrane region" description="Helical" evidence="1">
    <location>
        <begin position="275"/>
        <end position="295"/>
    </location>
</feature>
<keyword evidence="1" id="KW-1133">Transmembrane helix</keyword>
<protein>
    <recommendedName>
        <fullName evidence="2">DUF4220 domain-containing protein</fullName>
    </recommendedName>
</protein>
<keyword evidence="4" id="KW-1185">Reference proteome</keyword>
<dbReference type="PANTHER" id="PTHR31325">
    <property type="entry name" value="OS01G0798800 PROTEIN-RELATED"/>
    <property type="match status" value="1"/>
</dbReference>
<dbReference type="AlphaFoldDB" id="A0AAV5LV50"/>
<dbReference type="Pfam" id="PF04578">
    <property type="entry name" value="DUF594"/>
    <property type="match status" value="1"/>
</dbReference>
<proteinExistence type="predicted"/>
<keyword evidence="1" id="KW-0812">Transmembrane</keyword>
<dbReference type="Proteomes" id="UP001054252">
    <property type="component" value="Unassembled WGS sequence"/>
</dbReference>
<feature type="domain" description="DUF4220" evidence="2">
    <location>
        <begin position="53"/>
        <end position="366"/>
    </location>
</feature>
<name>A0AAV5LV50_9ROSI</name>
<feature type="transmembrane region" description="Helical" evidence="1">
    <location>
        <begin position="20"/>
        <end position="38"/>
    </location>
</feature>
<comment type="caution">
    <text evidence="3">The sequence shown here is derived from an EMBL/GenBank/DDBJ whole genome shotgun (WGS) entry which is preliminary data.</text>
</comment>
<dbReference type="InterPro" id="IPR007658">
    <property type="entry name" value="DUF594"/>
</dbReference>
<dbReference type="EMBL" id="BPVZ01000140">
    <property type="protein sequence ID" value="GKV40317.1"/>
    <property type="molecule type" value="Genomic_DNA"/>
</dbReference>
<sequence>MLLFIAEHVEKLWDSWNIRGLTILSLLLQSFLILFAPLRRRRSEKWIIMIPLWIAYLFADWVATFPIAMRAERSDILAFWAPFLLLHLGGPDTITSFSLEDNEFWIRHLLGLILQVCSTIYVILQSPPHNKLWLPTLLVLIAGIIKYAERNRAFYLASFDHLGNNWESLSSVVPYEHLAMSPIPVQFEQANRSRFIEVWRRHDPWSIILAAACTIGATKSSIVGPPMTKEEQYCFSHLMENRDSHEMLRTIEIQLSLLYELLHTKLPIVDSKIGYICRTVNFGCILGALVSFSILLKKYYHNKFGEFDICLTYGLLIGALALDLISICLLLSSDWIICRQYSNKKNYDEFIDRRRWSNSVPQLNIFACRFPNKDGDYPNKLVDFLGTRFETIRRRIRCMSFKNFVEEQAWKLIFTMPKEKGIGVAGTEIFGPSRILTGHITAFSWTLNKFEHMDSLLIWHIATEICYQKECSDDSSSSSTSTSANCFDHRKICKLISDYMFYLLVMEPTTVATSPNNLKIVFEVTDQYQKWKWHFSEDEKGSKVPFIKDLEDNKHIFGNIDEDLLKEDVDKLPPILKAEIARFSRIAVARFLAKGLLNQPGGCPWELMGRFWVEILCYAAMNCQPIVHARQVSKGGQLLTLVWLLINYLGLTPPSMEPTPELFSQPYIASLKDQLRSRRQQGEPENF</sequence>
<evidence type="ECO:0000256" key="1">
    <source>
        <dbReference type="SAM" id="Phobius"/>
    </source>
</evidence>
<keyword evidence="1" id="KW-0472">Membrane</keyword>
<organism evidence="3 4">
    <name type="scientific">Rubroshorea leprosula</name>
    <dbReference type="NCBI Taxonomy" id="152421"/>
    <lineage>
        <taxon>Eukaryota</taxon>
        <taxon>Viridiplantae</taxon>
        <taxon>Streptophyta</taxon>
        <taxon>Embryophyta</taxon>
        <taxon>Tracheophyta</taxon>
        <taxon>Spermatophyta</taxon>
        <taxon>Magnoliopsida</taxon>
        <taxon>eudicotyledons</taxon>
        <taxon>Gunneridae</taxon>
        <taxon>Pentapetalae</taxon>
        <taxon>rosids</taxon>
        <taxon>malvids</taxon>
        <taxon>Malvales</taxon>
        <taxon>Dipterocarpaceae</taxon>
        <taxon>Rubroshorea</taxon>
    </lineage>
</organism>